<dbReference type="Gene3D" id="3.90.850.10">
    <property type="entry name" value="Fumarylacetoacetase-like, C-terminal domain"/>
    <property type="match status" value="1"/>
</dbReference>
<evidence type="ECO:0000256" key="2">
    <source>
        <dbReference type="ARBA" id="ARBA00022723"/>
    </source>
</evidence>
<reference evidence="4 5" key="1">
    <citation type="submission" date="2022-08" db="EMBL/GenBank/DDBJ databases">
        <title>Bacterial and archaeal communities from various locations to study Microbial Dark Matter (Phase II).</title>
        <authorList>
            <person name="Stepanauskas R."/>
        </authorList>
    </citation>
    <scope>NUCLEOTIDE SEQUENCE [LARGE SCALE GENOMIC DNA]</scope>
    <source>
        <strain evidence="4 5">PD1</strain>
    </source>
</reference>
<evidence type="ECO:0000256" key="1">
    <source>
        <dbReference type="ARBA" id="ARBA00010211"/>
    </source>
</evidence>
<dbReference type="Proteomes" id="UP001204798">
    <property type="component" value="Unassembled WGS sequence"/>
</dbReference>
<evidence type="ECO:0000259" key="3">
    <source>
        <dbReference type="Pfam" id="PF01557"/>
    </source>
</evidence>
<dbReference type="PANTHER" id="PTHR42796">
    <property type="entry name" value="FUMARYLACETOACETATE HYDROLASE DOMAIN-CONTAINING PROTEIN 2A-RELATED"/>
    <property type="match status" value="1"/>
</dbReference>
<keyword evidence="5" id="KW-1185">Reference proteome</keyword>
<sequence>MRLVQFFVPELGKRVGVVEGETVVDITEVAPTTLALLERAVVEGKSFEAKAREALEEAKERGAQTVDFNSLQNPPSPDKPHLLLPIDAAEVWGAGVTYKRSAEERDLDSQTDIYTRVYFSDRPELFFKATLPRCALPFGEIGIRSDSEFTAVEAEVAVVIGSDNRPVAFTLCNDVSAWDIERANPLYLPQSKIYAGCCSFGPMLVTAEQIADPYSIVVRCRVIRDGKVVFEGEASTAQLSRRYEELIAFLRRDNPIPIGTVLTTGTGIMPPPEAALRDGDIVEIESPQLGKLVNRVRKLSGV</sequence>
<proteinExistence type="inferred from homology"/>
<dbReference type="PANTHER" id="PTHR42796:SF7">
    <property type="entry name" value="2-DEHYDRO-3-DEOXY-D-ARABINONATE DEHYDRATASE"/>
    <property type="match status" value="1"/>
</dbReference>
<organism evidence="4 5">
    <name type="scientific">Candidatus Fervidibacter sacchari</name>
    <dbReference type="NCBI Taxonomy" id="1448929"/>
    <lineage>
        <taxon>Bacteria</taxon>
        <taxon>Candidatus Fervidibacterota</taxon>
        <taxon>Candidatus Fervidibacter</taxon>
    </lineage>
</organism>
<feature type="domain" description="Fumarylacetoacetase-like C-terminal" evidence="3">
    <location>
        <begin position="91"/>
        <end position="297"/>
    </location>
</feature>
<comment type="caution">
    <text evidence="4">The sequence shown here is derived from an EMBL/GenBank/DDBJ whole genome shotgun (WGS) entry which is preliminary data.</text>
</comment>
<comment type="similarity">
    <text evidence="1">Belongs to the FAH family.</text>
</comment>
<protein>
    <submittedName>
        <fullName evidence="4">2-dehydro-3-deoxy-D-arabinonate dehydratase</fullName>
        <ecNumber evidence="4">4.2.1.141</ecNumber>
    </submittedName>
</protein>
<dbReference type="InterPro" id="IPR051121">
    <property type="entry name" value="FAH"/>
</dbReference>
<dbReference type="RefSeq" id="WP_259092272.1">
    <property type="nucleotide sequence ID" value="NZ_CP130454.1"/>
</dbReference>
<dbReference type="EC" id="4.2.1.141" evidence="4"/>
<gene>
    <name evidence="4" type="ORF">M2350_000163</name>
</gene>
<keyword evidence="2" id="KW-0479">Metal-binding</keyword>
<accession>A0ABT2EIP4</accession>
<dbReference type="InterPro" id="IPR036663">
    <property type="entry name" value="Fumarylacetoacetase_C_sf"/>
</dbReference>
<dbReference type="InterPro" id="IPR011234">
    <property type="entry name" value="Fumarylacetoacetase-like_C"/>
</dbReference>
<evidence type="ECO:0000313" key="5">
    <source>
        <dbReference type="Proteomes" id="UP001204798"/>
    </source>
</evidence>
<evidence type="ECO:0000313" key="4">
    <source>
        <dbReference type="EMBL" id="MCS3917766.1"/>
    </source>
</evidence>
<dbReference type="SUPFAM" id="SSF56529">
    <property type="entry name" value="FAH"/>
    <property type="match status" value="1"/>
</dbReference>
<dbReference type="EMBL" id="JANUCP010000001">
    <property type="protein sequence ID" value="MCS3917766.1"/>
    <property type="molecule type" value="Genomic_DNA"/>
</dbReference>
<name>A0ABT2EIP4_9BACT</name>
<dbReference type="Pfam" id="PF01557">
    <property type="entry name" value="FAA_hydrolase"/>
    <property type="match status" value="1"/>
</dbReference>
<keyword evidence="4" id="KW-0456">Lyase</keyword>
<dbReference type="GO" id="GO:0016829">
    <property type="term" value="F:lyase activity"/>
    <property type="evidence" value="ECO:0007669"/>
    <property type="project" value="UniProtKB-KW"/>
</dbReference>